<gene>
    <name evidence="2" type="ORF">SAMN05443667_101467</name>
</gene>
<accession>A0A1H3XCI5</accession>
<feature type="domain" description="Cyclic nucleotide-binding" evidence="1">
    <location>
        <begin position="14"/>
        <end position="117"/>
    </location>
</feature>
<dbReference type="InterPro" id="IPR018490">
    <property type="entry name" value="cNMP-bd_dom_sf"/>
</dbReference>
<dbReference type="PROSITE" id="PS50042">
    <property type="entry name" value="CNMP_BINDING_3"/>
    <property type="match status" value="1"/>
</dbReference>
<dbReference type="SUPFAM" id="SSF51206">
    <property type="entry name" value="cAMP-binding domain-like"/>
    <property type="match status" value="1"/>
</dbReference>
<dbReference type="Pfam" id="PF00027">
    <property type="entry name" value="cNMP_binding"/>
    <property type="match status" value="1"/>
</dbReference>
<dbReference type="InterPro" id="IPR000595">
    <property type="entry name" value="cNMP-bd_dom"/>
</dbReference>
<name>A0A1H3XCI5_9FLAO</name>
<dbReference type="Proteomes" id="UP000198951">
    <property type="component" value="Unassembled WGS sequence"/>
</dbReference>
<organism evidence="2 3">
    <name type="scientific">Flavobacterium gillisiae</name>
    <dbReference type="NCBI Taxonomy" id="150146"/>
    <lineage>
        <taxon>Bacteria</taxon>
        <taxon>Pseudomonadati</taxon>
        <taxon>Bacteroidota</taxon>
        <taxon>Flavobacteriia</taxon>
        <taxon>Flavobacteriales</taxon>
        <taxon>Flavobacteriaceae</taxon>
        <taxon>Flavobacterium</taxon>
    </lineage>
</organism>
<evidence type="ECO:0000313" key="2">
    <source>
        <dbReference type="EMBL" id="SDZ97043.1"/>
    </source>
</evidence>
<evidence type="ECO:0000259" key="1">
    <source>
        <dbReference type="PROSITE" id="PS50042"/>
    </source>
</evidence>
<dbReference type="STRING" id="150146.SAMN05443667_101467"/>
<protein>
    <submittedName>
        <fullName evidence="2">CRP/FNR family transcriptional regulator, anaerobic regulatory protein</fullName>
    </submittedName>
</protein>
<dbReference type="EMBL" id="FNRD01000001">
    <property type="protein sequence ID" value="SDZ97043.1"/>
    <property type="molecule type" value="Genomic_DNA"/>
</dbReference>
<dbReference type="Gene3D" id="2.60.120.10">
    <property type="entry name" value="Jelly Rolls"/>
    <property type="match status" value="1"/>
</dbReference>
<reference evidence="3" key="1">
    <citation type="submission" date="2016-10" db="EMBL/GenBank/DDBJ databases">
        <authorList>
            <person name="Varghese N."/>
            <person name="Submissions S."/>
        </authorList>
    </citation>
    <scope>NUCLEOTIDE SEQUENCE [LARGE SCALE GENOMIC DNA]</scope>
    <source>
        <strain evidence="3">DSM 22376</strain>
    </source>
</reference>
<proteinExistence type="predicted"/>
<dbReference type="OrthoDB" id="667966at2"/>
<dbReference type="CDD" id="cd00038">
    <property type="entry name" value="CAP_ED"/>
    <property type="match status" value="1"/>
</dbReference>
<keyword evidence="3" id="KW-1185">Reference proteome</keyword>
<evidence type="ECO:0000313" key="3">
    <source>
        <dbReference type="Proteomes" id="UP000198951"/>
    </source>
</evidence>
<dbReference type="RefSeq" id="WP_091084118.1">
    <property type="nucleotide sequence ID" value="NZ_FNRD01000001.1"/>
</dbReference>
<dbReference type="AlphaFoldDB" id="A0A1H3XCI5"/>
<sequence length="124" mass="14279">MTIDVNFLFPWAAFATKHKKNEVVFHKEEAAHFYYQIIDGGVKIYNSNIKGEKCTQGLFCAREGLGESPLFVDETYPCKGVTIKDSTILKLSKKDFLKIIEDYPPIRKYFLLLLSKKIHSKSKN</sequence>
<dbReference type="InterPro" id="IPR014710">
    <property type="entry name" value="RmlC-like_jellyroll"/>
</dbReference>